<gene>
    <name evidence="2" type="ORF">EDC52_1151</name>
</gene>
<accession>A0A4R3YHX6</accession>
<dbReference type="AlphaFoldDB" id="A0A4R3YHX6"/>
<evidence type="ECO:0000259" key="1">
    <source>
        <dbReference type="Pfam" id="PF22613"/>
    </source>
</evidence>
<comment type="caution">
    <text evidence="2">The sequence shown here is derived from an EMBL/GenBank/DDBJ whole genome shotgun (WGS) entry which is preliminary data.</text>
</comment>
<dbReference type="Gene3D" id="3.40.50.920">
    <property type="match status" value="1"/>
</dbReference>
<dbReference type="Proteomes" id="UP000295719">
    <property type="component" value="Unassembled WGS sequence"/>
</dbReference>
<dbReference type="EMBL" id="SMCR01000015">
    <property type="protein sequence ID" value="TCV91681.1"/>
    <property type="molecule type" value="Genomic_DNA"/>
</dbReference>
<dbReference type="Pfam" id="PF22613">
    <property type="entry name" value="Transketolase_C_1"/>
    <property type="match status" value="1"/>
</dbReference>
<name>A0A4R3YHX6_9GAMM</name>
<dbReference type="SUPFAM" id="SSF52922">
    <property type="entry name" value="TK C-terminal domain-like"/>
    <property type="match status" value="1"/>
</dbReference>
<evidence type="ECO:0000313" key="2">
    <source>
        <dbReference type="EMBL" id="TCV91681.1"/>
    </source>
</evidence>
<reference evidence="2 3" key="1">
    <citation type="submission" date="2019-03" db="EMBL/GenBank/DDBJ databases">
        <title>Genomic Encyclopedia of Type Strains, Phase IV (KMG-IV): sequencing the most valuable type-strain genomes for metagenomic binning, comparative biology and taxonomic classification.</title>
        <authorList>
            <person name="Goeker M."/>
        </authorList>
    </citation>
    <scope>NUCLEOTIDE SEQUENCE [LARGE SCALE GENOMIC DNA]</scope>
    <source>
        <strain evidence="2 3">DSM 19580</strain>
    </source>
</reference>
<dbReference type="InterPro" id="IPR055152">
    <property type="entry name" value="Transketolase-like_C_2"/>
</dbReference>
<keyword evidence="3" id="KW-1185">Reference proteome</keyword>
<protein>
    <recommendedName>
        <fullName evidence="1">Transketolase-like C-terminal domain-containing protein</fullName>
    </recommendedName>
</protein>
<feature type="domain" description="Transketolase-like C-terminal" evidence="1">
    <location>
        <begin position="2"/>
        <end position="37"/>
    </location>
</feature>
<proteinExistence type="predicted"/>
<dbReference type="RefSeq" id="WP_131867659.1">
    <property type="nucleotide sequence ID" value="NZ_SMCR01000015.1"/>
</dbReference>
<organism evidence="2 3">
    <name type="scientific">Biostraticola tofi</name>
    <dbReference type="NCBI Taxonomy" id="466109"/>
    <lineage>
        <taxon>Bacteria</taxon>
        <taxon>Pseudomonadati</taxon>
        <taxon>Pseudomonadota</taxon>
        <taxon>Gammaproteobacteria</taxon>
        <taxon>Enterobacterales</taxon>
        <taxon>Bruguierivoracaceae</taxon>
        <taxon>Biostraticola</taxon>
    </lineage>
</organism>
<sequence>IADYWYKYVGLNGAIIGMTGFGESAPAEELFTLFGFTADNVLEKARGLLG</sequence>
<dbReference type="InterPro" id="IPR009014">
    <property type="entry name" value="Transketo_C/PFOR_II"/>
</dbReference>
<evidence type="ECO:0000313" key="3">
    <source>
        <dbReference type="Proteomes" id="UP000295719"/>
    </source>
</evidence>
<dbReference type="OrthoDB" id="5899136at2"/>
<feature type="non-terminal residue" evidence="2">
    <location>
        <position position="1"/>
    </location>
</feature>